<feature type="domain" description="5'-Nucleotidase C-terminal" evidence="2">
    <location>
        <begin position="364"/>
        <end position="523"/>
    </location>
</feature>
<feature type="signal peptide" evidence="1">
    <location>
        <begin position="1"/>
        <end position="22"/>
    </location>
</feature>
<protein>
    <submittedName>
        <fullName evidence="3">5'-nucleotidase</fullName>
        <ecNumber evidence="3">3.1.3.5</ecNumber>
    </submittedName>
</protein>
<evidence type="ECO:0000313" key="4">
    <source>
        <dbReference type="Proteomes" id="UP000092713"/>
    </source>
</evidence>
<dbReference type="GO" id="GO:0008768">
    <property type="term" value="F:UDP-sugar diphosphatase activity"/>
    <property type="evidence" value="ECO:0007669"/>
    <property type="project" value="TreeGrafter"/>
</dbReference>
<keyword evidence="4" id="KW-1185">Reference proteome</keyword>
<proteinExistence type="inferred from homology"/>
<comment type="similarity">
    <text evidence="1">Belongs to the 5'-nucleotidase family.</text>
</comment>
<keyword evidence="1" id="KW-0547">Nucleotide-binding</keyword>
<dbReference type="PANTHER" id="PTHR11575:SF24">
    <property type="entry name" value="5'-NUCLEOTIDASE"/>
    <property type="match status" value="1"/>
</dbReference>
<dbReference type="Pfam" id="PF02872">
    <property type="entry name" value="5_nucleotid_C"/>
    <property type="match status" value="1"/>
</dbReference>
<keyword evidence="1" id="KW-0732">Signal</keyword>
<dbReference type="PANTHER" id="PTHR11575">
    <property type="entry name" value="5'-NUCLEOTIDASE-RELATED"/>
    <property type="match status" value="1"/>
</dbReference>
<dbReference type="GO" id="GO:0009166">
    <property type="term" value="P:nucleotide catabolic process"/>
    <property type="evidence" value="ECO:0007669"/>
    <property type="project" value="InterPro"/>
</dbReference>
<accession>A0A1A7C4V8</accession>
<dbReference type="Proteomes" id="UP000092713">
    <property type="component" value="Unassembled WGS sequence"/>
</dbReference>
<dbReference type="EC" id="3.1.3.5" evidence="3"/>
<reference evidence="3 4" key="1">
    <citation type="submission" date="2016-04" db="EMBL/GenBank/DDBJ databases">
        <title>Draft genome sequence of Janthinobacterium psychrotolerans sp. nov., isolated from freshwater sediments in Denmark.</title>
        <authorList>
            <person name="Gong X."/>
            <person name="Skrivergaard S."/>
            <person name="Korsgaard B.S."/>
            <person name="Schreiber L."/>
            <person name="Marshall I.P."/>
            <person name="Finster K."/>
            <person name="Schramm A."/>
        </authorList>
    </citation>
    <scope>NUCLEOTIDE SEQUENCE [LARGE SCALE GENOMIC DNA]</scope>
    <source>
        <strain evidence="3 4">S3-2</strain>
    </source>
</reference>
<name>A0A1A7C4V8_9BURK</name>
<keyword evidence="1 3" id="KW-0378">Hydrolase</keyword>
<dbReference type="PATRIC" id="fig|1747903.4.peg.3703"/>
<evidence type="ECO:0000259" key="2">
    <source>
        <dbReference type="Pfam" id="PF02872"/>
    </source>
</evidence>
<sequence>MVIFPRTPLARAALILIVAALAGCATPPRGPVELNLVALNDFHGNLDSSKFTYTSVNDPSRKVTVQAGGIDVLSGALKAWRREDAQLIFVGNGDLVGASPAMSALWADEPSIVAMNMLGMAASSVGNHEFDQGKAELLRQQRGGCDSARADKACKYSPDFAGASYSYLAANVIDTQTGKSLLPGYKIEQAHGVKVGLIGAVLKDTPSVVTAAGIAGLQFGDEADAINATLPALRAQGVGVFVVLLHQGGETEEYVDQPDCGKLKGPVIDVVKRLDPAIQLVVSGHSHQGYLCRVDGRLVTQAQMGGHMLTRIKLKVDTVKNAVVDASAQNVVMLPGMFEPDAKVAAYLAAVKQRSAAELSRPVAKIAVPLVGRSTRGGGASALGDLVADSTLFGARAAGAQIGLMNNGGIRKDLEAGTDLMTNVGQNQAVVPFGNTLVVVSLSGAQIRTLLEQQWPDTTAEEGNLLQVSQGFTYRWDSTRPQGQRVLPGSIMLDGVALNDEQQYRVAANSFLAGGGDRFTVLANGTRRLDTGVRDIDAFSNYLIARARAGKPAGSATAAGRIVRVK</sequence>
<dbReference type="OrthoDB" id="9803927at2"/>
<dbReference type="PRINTS" id="PR01607">
    <property type="entry name" value="APYRASEFAMLY"/>
</dbReference>
<dbReference type="InterPro" id="IPR029052">
    <property type="entry name" value="Metallo-depent_PP-like"/>
</dbReference>
<dbReference type="RefSeq" id="WP_065307417.1">
    <property type="nucleotide sequence ID" value="NZ_LOCQ01000050.1"/>
</dbReference>
<dbReference type="SUPFAM" id="SSF56300">
    <property type="entry name" value="Metallo-dependent phosphatases"/>
    <property type="match status" value="1"/>
</dbReference>
<evidence type="ECO:0000313" key="3">
    <source>
        <dbReference type="EMBL" id="OBV40079.1"/>
    </source>
</evidence>
<dbReference type="InterPro" id="IPR036907">
    <property type="entry name" value="5'-Nucleotdase_C_sf"/>
</dbReference>
<gene>
    <name evidence="3" type="ORF">ASR47_1013135</name>
</gene>
<dbReference type="Gene3D" id="3.90.780.10">
    <property type="entry name" value="5'-Nucleotidase, C-terminal domain"/>
    <property type="match status" value="1"/>
</dbReference>
<evidence type="ECO:0000256" key="1">
    <source>
        <dbReference type="RuleBase" id="RU362119"/>
    </source>
</evidence>
<dbReference type="GO" id="GO:0000166">
    <property type="term" value="F:nucleotide binding"/>
    <property type="evidence" value="ECO:0007669"/>
    <property type="project" value="UniProtKB-KW"/>
</dbReference>
<feature type="chain" id="PRO_5008445155" evidence="1">
    <location>
        <begin position="23"/>
        <end position="566"/>
    </location>
</feature>
<dbReference type="GO" id="GO:0030288">
    <property type="term" value="C:outer membrane-bounded periplasmic space"/>
    <property type="evidence" value="ECO:0007669"/>
    <property type="project" value="TreeGrafter"/>
</dbReference>
<dbReference type="STRING" id="1747903.ASR47_1013135"/>
<dbReference type="GO" id="GO:0008253">
    <property type="term" value="F:5'-nucleotidase activity"/>
    <property type="evidence" value="ECO:0007669"/>
    <property type="project" value="UniProtKB-EC"/>
</dbReference>
<comment type="caution">
    <text evidence="3">The sequence shown here is derived from an EMBL/GenBank/DDBJ whole genome shotgun (WGS) entry which is preliminary data.</text>
</comment>
<dbReference type="PROSITE" id="PS51257">
    <property type="entry name" value="PROKAR_LIPOPROTEIN"/>
    <property type="match status" value="1"/>
</dbReference>
<dbReference type="SUPFAM" id="SSF55816">
    <property type="entry name" value="5'-nucleotidase (syn. UDP-sugar hydrolase), C-terminal domain"/>
    <property type="match status" value="1"/>
</dbReference>
<dbReference type="AlphaFoldDB" id="A0A1A7C4V8"/>
<dbReference type="InterPro" id="IPR008334">
    <property type="entry name" value="5'-Nucleotdase_C"/>
</dbReference>
<organism evidence="3 4">
    <name type="scientific">Janthinobacterium psychrotolerans</name>
    <dbReference type="NCBI Taxonomy" id="1747903"/>
    <lineage>
        <taxon>Bacteria</taxon>
        <taxon>Pseudomonadati</taxon>
        <taxon>Pseudomonadota</taxon>
        <taxon>Betaproteobacteria</taxon>
        <taxon>Burkholderiales</taxon>
        <taxon>Oxalobacteraceae</taxon>
        <taxon>Janthinobacterium</taxon>
    </lineage>
</organism>
<dbReference type="EMBL" id="LOCQ01000050">
    <property type="protein sequence ID" value="OBV40079.1"/>
    <property type="molecule type" value="Genomic_DNA"/>
</dbReference>
<dbReference type="InterPro" id="IPR006179">
    <property type="entry name" value="5_nucleotidase/apyrase"/>
</dbReference>
<dbReference type="Gene3D" id="3.60.21.10">
    <property type="match status" value="1"/>
</dbReference>